<dbReference type="GO" id="GO:0005524">
    <property type="term" value="F:ATP binding"/>
    <property type="evidence" value="ECO:0007669"/>
    <property type="project" value="UniProtKB-KW"/>
</dbReference>
<dbReference type="InterPro" id="IPR003593">
    <property type="entry name" value="AAA+_ATPase"/>
</dbReference>
<proteinExistence type="inferred from homology"/>
<dbReference type="PANTHER" id="PTHR43335:SF2">
    <property type="entry name" value="ABC TRANSPORTER, ATP-BINDING PROTEIN"/>
    <property type="match status" value="1"/>
</dbReference>
<name>A0A841CNF9_9PSEU</name>
<dbReference type="PANTHER" id="PTHR43335">
    <property type="entry name" value="ABC TRANSPORTER, ATP-BINDING PROTEIN"/>
    <property type="match status" value="1"/>
</dbReference>
<accession>A0A841CNF9</accession>
<dbReference type="GO" id="GO:0016887">
    <property type="term" value="F:ATP hydrolysis activity"/>
    <property type="evidence" value="ECO:0007669"/>
    <property type="project" value="InterPro"/>
</dbReference>
<comment type="similarity">
    <text evidence="1">Belongs to the ABC transporter superfamily.</text>
</comment>
<dbReference type="SMART" id="SM00382">
    <property type="entry name" value="AAA"/>
    <property type="match status" value="1"/>
</dbReference>
<dbReference type="Gene3D" id="3.40.50.300">
    <property type="entry name" value="P-loop containing nucleotide triphosphate hydrolases"/>
    <property type="match status" value="1"/>
</dbReference>
<dbReference type="PROSITE" id="PS50893">
    <property type="entry name" value="ABC_TRANSPORTER_2"/>
    <property type="match status" value="1"/>
</dbReference>
<gene>
    <name evidence="6" type="ORF">FHS29_005061</name>
</gene>
<evidence type="ECO:0000256" key="4">
    <source>
        <dbReference type="ARBA" id="ARBA00022840"/>
    </source>
</evidence>
<comment type="caution">
    <text evidence="6">The sequence shown here is derived from an EMBL/GenBank/DDBJ whole genome shotgun (WGS) entry which is preliminary data.</text>
</comment>
<dbReference type="AlphaFoldDB" id="A0A841CNF9"/>
<feature type="domain" description="ABC transporter" evidence="5">
    <location>
        <begin position="1"/>
        <end position="206"/>
    </location>
</feature>
<dbReference type="Proteomes" id="UP000547510">
    <property type="component" value="Unassembled WGS sequence"/>
</dbReference>
<keyword evidence="3" id="KW-0547">Nucleotide-binding</keyword>
<dbReference type="InterPro" id="IPR017871">
    <property type="entry name" value="ABC_transporter-like_CS"/>
</dbReference>
<evidence type="ECO:0000313" key="6">
    <source>
        <dbReference type="EMBL" id="MBB5958453.1"/>
    </source>
</evidence>
<dbReference type="EMBL" id="JACHJN010000008">
    <property type="protein sequence ID" value="MBB5958453.1"/>
    <property type="molecule type" value="Genomic_DNA"/>
</dbReference>
<dbReference type="InterPro" id="IPR027417">
    <property type="entry name" value="P-loop_NTPase"/>
</dbReference>
<sequence>MSGVDWVVGTGVTGLLGPNGAGKTTLLSLLVGLEKPDSGVLRFEGATSGAIGFVPQRFSLVGGMRVLDTVAYAAWVNGVDRVDCAVAAVRALAAVRLDDLAAARVRTLSGGQRQRLGVAAALAHEPDLLVLDEPTVGLDPAQRMRLREVIADIGRTRTVLLSTHLIEDISHLCQRVGVLAEGRLVFDGTEAELTDLVDSTPSPGVLGSPFERAYHALVAKLGADRD</sequence>
<evidence type="ECO:0000313" key="7">
    <source>
        <dbReference type="Proteomes" id="UP000547510"/>
    </source>
</evidence>
<evidence type="ECO:0000256" key="2">
    <source>
        <dbReference type="ARBA" id="ARBA00022448"/>
    </source>
</evidence>
<protein>
    <submittedName>
        <fullName evidence="6">ABC-2 type transport system ATP-binding protein</fullName>
    </submittedName>
</protein>
<dbReference type="PROSITE" id="PS00211">
    <property type="entry name" value="ABC_TRANSPORTER_1"/>
    <property type="match status" value="1"/>
</dbReference>
<keyword evidence="2" id="KW-0813">Transport</keyword>
<dbReference type="Pfam" id="PF00005">
    <property type="entry name" value="ABC_tran"/>
    <property type="match status" value="1"/>
</dbReference>
<reference evidence="6 7" key="1">
    <citation type="submission" date="2020-08" db="EMBL/GenBank/DDBJ databases">
        <title>Genomic Encyclopedia of Type Strains, Phase III (KMG-III): the genomes of soil and plant-associated and newly described type strains.</title>
        <authorList>
            <person name="Whitman W."/>
        </authorList>
    </citation>
    <scope>NUCLEOTIDE SEQUENCE [LARGE SCALE GENOMIC DNA]</scope>
    <source>
        <strain evidence="6 7">CECT 8640</strain>
    </source>
</reference>
<organism evidence="6 7">
    <name type="scientific">Saccharothrix tamanrassetensis</name>
    <dbReference type="NCBI Taxonomy" id="1051531"/>
    <lineage>
        <taxon>Bacteria</taxon>
        <taxon>Bacillati</taxon>
        <taxon>Actinomycetota</taxon>
        <taxon>Actinomycetes</taxon>
        <taxon>Pseudonocardiales</taxon>
        <taxon>Pseudonocardiaceae</taxon>
        <taxon>Saccharothrix</taxon>
    </lineage>
</organism>
<evidence type="ECO:0000259" key="5">
    <source>
        <dbReference type="PROSITE" id="PS50893"/>
    </source>
</evidence>
<evidence type="ECO:0000256" key="1">
    <source>
        <dbReference type="ARBA" id="ARBA00005417"/>
    </source>
</evidence>
<dbReference type="InterPro" id="IPR003439">
    <property type="entry name" value="ABC_transporter-like_ATP-bd"/>
</dbReference>
<keyword evidence="7" id="KW-1185">Reference proteome</keyword>
<keyword evidence="4 6" id="KW-0067">ATP-binding</keyword>
<evidence type="ECO:0000256" key="3">
    <source>
        <dbReference type="ARBA" id="ARBA00022741"/>
    </source>
</evidence>
<dbReference type="SUPFAM" id="SSF52540">
    <property type="entry name" value="P-loop containing nucleoside triphosphate hydrolases"/>
    <property type="match status" value="1"/>
</dbReference>